<dbReference type="InterPro" id="IPR036890">
    <property type="entry name" value="HATPase_C_sf"/>
</dbReference>
<dbReference type="GO" id="GO:0032389">
    <property type="term" value="C:MutLalpha complex"/>
    <property type="evidence" value="ECO:0007669"/>
    <property type="project" value="TreeGrafter"/>
</dbReference>
<sequence length="108" mass="11518">MSLAVLQPLSKDIELSTMSSINILPQATIRRITTSQIITSVSTAVKELMENAIDANATSIHINLIKQGLDLIEVKDDGCGIPSQDVPLICQAATTSKISNISDLEGKL</sequence>
<dbReference type="GO" id="GO:0016887">
    <property type="term" value="F:ATP hydrolysis activity"/>
    <property type="evidence" value="ECO:0007669"/>
    <property type="project" value="InterPro"/>
</dbReference>
<evidence type="ECO:0000256" key="1">
    <source>
        <dbReference type="ARBA" id="ARBA00006082"/>
    </source>
</evidence>
<comment type="similarity">
    <text evidence="1">Belongs to the DNA mismatch repair MutL/HexB family.</text>
</comment>
<dbReference type="AlphaFoldDB" id="A0A8D8YZ95"/>
<name>A0A8D8YZ95_9HEMI</name>
<evidence type="ECO:0000313" key="2">
    <source>
        <dbReference type="EMBL" id="CAG6737086.1"/>
    </source>
</evidence>
<dbReference type="GO" id="GO:0006298">
    <property type="term" value="P:mismatch repair"/>
    <property type="evidence" value="ECO:0007669"/>
    <property type="project" value="InterPro"/>
</dbReference>
<dbReference type="Gene3D" id="3.30.565.10">
    <property type="entry name" value="Histidine kinase-like ATPase, C-terminal domain"/>
    <property type="match status" value="1"/>
</dbReference>
<dbReference type="PANTHER" id="PTHR10073:SF52">
    <property type="entry name" value="MISMATCH REPAIR ENDONUCLEASE PMS2"/>
    <property type="match status" value="1"/>
</dbReference>
<dbReference type="SUPFAM" id="SSF55874">
    <property type="entry name" value="ATPase domain of HSP90 chaperone/DNA topoisomerase II/histidine kinase"/>
    <property type="match status" value="1"/>
</dbReference>
<dbReference type="GO" id="GO:0140664">
    <property type="term" value="F:ATP-dependent DNA damage sensor activity"/>
    <property type="evidence" value="ECO:0007669"/>
    <property type="project" value="InterPro"/>
</dbReference>
<protein>
    <submittedName>
        <fullName evidence="2">PMS1 protein homolog 1</fullName>
    </submittedName>
</protein>
<dbReference type="PANTHER" id="PTHR10073">
    <property type="entry name" value="DNA MISMATCH REPAIR PROTEIN MLH, PMS, MUTL"/>
    <property type="match status" value="1"/>
</dbReference>
<dbReference type="InterPro" id="IPR038973">
    <property type="entry name" value="MutL/Mlh/Pms-like"/>
</dbReference>
<dbReference type="Pfam" id="PF13589">
    <property type="entry name" value="HATPase_c_3"/>
    <property type="match status" value="1"/>
</dbReference>
<dbReference type="EMBL" id="HBUF01401763">
    <property type="protein sequence ID" value="CAG6737086.1"/>
    <property type="molecule type" value="Transcribed_RNA"/>
</dbReference>
<accession>A0A8D8YZ95</accession>
<proteinExistence type="inferred from homology"/>
<organism evidence="2">
    <name type="scientific">Cacopsylla melanoneura</name>
    <dbReference type="NCBI Taxonomy" id="428564"/>
    <lineage>
        <taxon>Eukaryota</taxon>
        <taxon>Metazoa</taxon>
        <taxon>Ecdysozoa</taxon>
        <taxon>Arthropoda</taxon>
        <taxon>Hexapoda</taxon>
        <taxon>Insecta</taxon>
        <taxon>Pterygota</taxon>
        <taxon>Neoptera</taxon>
        <taxon>Paraneoptera</taxon>
        <taxon>Hemiptera</taxon>
        <taxon>Sternorrhyncha</taxon>
        <taxon>Psylloidea</taxon>
        <taxon>Psyllidae</taxon>
        <taxon>Psyllinae</taxon>
        <taxon>Cacopsylla</taxon>
    </lineage>
</organism>
<reference evidence="2" key="1">
    <citation type="submission" date="2021-05" db="EMBL/GenBank/DDBJ databases">
        <authorList>
            <person name="Alioto T."/>
            <person name="Alioto T."/>
            <person name="Gomez Garrido J."/>
        </authorList>
    </citation>
    <scope>NUCLEOTIDE SEQUENCE</scope>
</reference>